<feature type="domain" description="Methylmalonyl-CoA mutase alpha/beta chain catalytic" evidence="6">
    <location>
        <begin position="43"/>
        <end position="480"/>
    </location>
</feature>
<dbReference type="GO" id="GO:0031419">
    <property type="term" value="F:cobalamin binding"/>
    <property type="evidence" value="ECO:0007669"/>
    <property type="project" value="UniProtKB-KW"/>
</dbReference>
<dbReference type="OrthoDB" id="9762378at2"/>
<evidence type="ECO:0000256" key="2">
    <source>
        <dbReference type="ARBA" id="ARBA00008465"/>
    </source>
</evidence>
<sequence length="680" mass="75546">MGKQNKGTEFSEFPIPTYEQWRQTTEKALKGRSFETLLTKLIDDIVIEPMYQQKDLEPCSTPLNEPGVFPFLRGNERKPKPWLVSQELTAETPKLFNQVAKHDLARGQNVLHVKLSKEMLIGEKPNFSEDEKGISFIEASDIIDAFAGIDLHEIPLHIDAGVVNLPLLAALQAASDQLEGTVGADPLHLLATDGKLSYSLHSSFEYMKTAVEWAKDKNLRTVLVQTHTYHNGGASSAQELAIALSTGVLYVTELMERGISADDAGKALTFSVSIGQDFFSEIAKIRALRVLWAAIMKEFGAKEESQKMRIHARTSAFTKSKQDPYVNLLRSTGEAFAAAVAGVDSLHVTPLDDAIQSPTTFSRRIARNTSLILQEEAYLALTVDPAGGSWYVEHLTEQFAQKAWDLFKEIECLGGIYEALKEGKIQTWINLTWSKRQSLIENRKQTLVGVNKFVNAKENLPPISGRNKKEQTEYAGKLQKNADATEFLLKKPVTVEGLKELTLQNIPLHLLHEQLKDGSFEDGVSAIEQRRVAEPFERLRDKAKQLKEQSGVSPSVFLLGLGKLAEHKGRMDFSSEFFQSGGFEIQTAAFGDNITAASEAHNSHVIVICGSDQSYEENALTTIKMLLENTNKKVLLAGRPNRDLEEKLIEAGLSGFIHVKSNVYQVLDELLDEMGGSFNE</sequence>
<comment type="cofactor">
    <cofactor evidence="1">
        <name>adenosylcob(III)alamin</name>
        <dbReference type="ChEBI" id="CHEBI:18408"/>
    </cofactor>
</comment>
<name>W4QTB9_HALA3</name>
<dbReference type="eggNOG" id="COG1884">
    <property type="taxonomic scope" value="Bacteria"/>
</dbReference>
<dbReference type="Gene3D" id="3.40.50.280">
    <property type="entry name" value="Cobalamin-binding domain"/>
    <property type="match status" value="1"/>
</dbReference>
<evidence type="ECO:0000256" key="1">
    <source>
        <dbReference type="ARBA" id="ARBA00001922"/>
    </source>
</evidence>
<dbReference type="PANTHER" id="PTHR48101">
    <property type="entry name" value="METHYLMALONYL-COA MUTASE, MITOCHONDRIAL-RELATED"/>
    <property type="match status" value="1"/>
</dbReference>
<keyword evidence="4" id="KW-0413">Isomerase</keyword>
<dbReference type="AlphaFoldDB" id="W4QTB9"/>
<reference evidence="7 8" key="1">
    <citation type="journal article" date="2014" name="Genome Announc.">
        <title>Draft Genome Sequences of Three Alkaliphilic Bacillus Strains, Bacillus wakoensis JCM 9140T, Bacillus akibai JCM 9157T, and Bacillus hemicellulosilyticus JCM 9152T.</title>
        <authorList>
            <person name="Yuki M."/>
            <person name="Oshima K."/>
            <person name="Suda W."/>
            <person name="Oshida Y."/>
            <person name="Kitamura K."/>
            <person name="Iida T."/>
            <person name="Hattori M."/>
            <person name="Ohkuma M."/>
        </authorList>
    </citation>
    <scope>NUCLEOTIDE SEQUENCE [LARGE SCALE GENOMIC DNA]</scope>
    <source>
        <strain evidence="7 8">JCM 9157</strain>
    </source>
</reference>
<dbReference type="EMBL" id="BAUV01000018">
    <property type="protein sequence ID" value="GAE35385.1"/>
    <property type="molecule type" value="Genomic_DNA"/>
</dbReference>
<comment type="similarity">
    <text evidence="2">Belongs to the methylmalonyl-CoA mutase family.</text>
</comment>
<keyword evidence="8" id="KW-1185">Reference proteome</keyword>
<protein>
    <submittedName>
        <fullName evidence="7">Methylmalonyl-CoA mutase</fullName>
    </submittedName>
</protein>
<dbReference type="GO" id="GO:0046872">
    <property type="term" value="F:metal ion binding"/>
    <property type="evidence" value="ECO:0007669"/>
    <property type="project" value="InterPro"/>
</dbReference>
<dbReference type="InterPro" id="IPR006099">
    <property type="entry name" value="MeMalonylCoA_mutase_a/b_cat"/>
</dbReference>
<dbReference type="Pfam" id="PF01642">
    <property type="entry name" value="MM_CoA_mutase"/>
    <property type="match status" value="1"/>
</dbReference>
<evidence type="ECO:0000259" key="6">
    <source>
        <dbReference type="Pfam" id="PF01642"/>
    </source>
</evidence>
<evidence type="ECO:0000256" key="5">
    <source>
        <dbReference type="ARBA" id="ARBA00023285"/>
    </source>
</evidence>
<evidence type="ECO:0000256" key="3">
    <source>
        <dbReference type="ARBA" id="ARBA00022628"/>
    </source>
</evidence>
<organism evidence="7 8">
    <name type="scientific">Halalkalibacter akibai (strain ATCC 43226 / DSM 21942 / CIP 109018 / JCM 9157 / 1139)</name>
    <name type="common">Bacillus akibai</name>
    <dbReference type="NCBI Taxonomy" id="1236973"/>
    <lineage>
        <taxon>Bacteria</taxon>
        <taxon>Bacillati</taxon>
        <taxon>Bacillota</taxon>
        <taxon>Bacilli</taxon>
        <taxon>Bacillales</taxon>
        <taxon>Bacillaceae</taxon>
        <taxon>Halalkalibacter</taxon>
    </lineage>
</organism>
<dbReference type="Proteomes" id="UP000018896">
    <property type="component" value="Unassembled WGS sequence"/>
</dbReference>
<evidence type="ECO:0000256" key="4">
    <source>
        <dbReference type="ARBA" id="ARBA00023235"/>
    </source>
</evidence>
<dbReference type="Gene3D" id="3.20.20.240">
    <property type="entry name" value="Methylmalonyl-CoA mutase"/>
    <property type="match status" value="1"/>
</dbReference>
<dbReference type="InterPro" id="IPR036724">
    <property type="entry name" value="Cobalamin-bd_sf"/>
</dbReference>
<dbReference type="PANTHER" id="PTHR48101:SF4">
    <property type="entry name" value="METHYLMALONYL-COA MUTASE, MITOCHONDRIAL"/>
    <property type="match status" value="1"/>
</dbReference>
<dbReference type="SUPFAM" id="SSF51703">
    <property type="entry name" value="Cobalamin (vitamin B12)-dependent enzymes"/>
    <property type="match status" value="1"/>
</dbReference>
<keyword evidence="5" id="KW-0170">Cobalt</keyword>
<evidence type="ECO:0000313" key="8">
    <source>
        <dbReference type="Proteomes" id="UP000018896"/>
    </source>
</evidence>
<keyword evidence="3" id="KW-0846">Cobalamin</keyword>
<dbReference type="CDD" id="cd03677">
    <property type="entry name" value="MM_CoA_mutase_beta"/>
    <property type="match status" value="1"/>
</dbReference>
<dbReference type="InterPro" id="IPR016176">
    <property type="entry name" value="Cbl-dep_enz_cat"/>
</dbReference>
<dbReference type="GO" id="GO:0016866">
    <property type="term" value="F:intramolecular transferase activity"/>
    <property type="evidence" value="ECO:0007669"/>
    <property type="project" value="InterPro"/>
</dbReference>
<dbReference type="RefSeq" id="WP_035664823.1">
    <property type="nucleotide sequence ID" value="NZ_BAUV01000018.1"/>
</dbReference>
<dbReference type="STRING" id="1236973.JCM9157_2487"/>
<comment type="caution">
    <text evidence="7">The sequence shown here is derived from an EMBL/GenBank/DDBJ whole genome shotgun (WGS) entry which is preliminary data.</text>
</comment>
<proteinExistence type="inferred from homology"/>
<gene>
    <name evidence="7" type="ORF">JCM9157_2487</name>
</gene>
<accession>W4QTB9</accession>
<evidence type="ECO:0000313" key="7">
    <source>
        <dbReference type="EMBL" id="GAE35385.1"/>
    </source>
</evidence>
<dbReference type="SUPFAM" id="SSF52242">
    <property type="entry name" value="Cobalamin (vitamin B12)-binding domain"/>
    <property type="match status" value="1"/>
</dbReference>